<dbReference type="GO" id="GO:0030976">
    <property type="term" value="F:thiamine pyrophosphate binding"/>
    <property type="evidence" value="ECO:0007669"/>
    <property type="project" value="InterPro"/>
</dbReference>
<dbReference type="GO" id="GO:0005948">
    <property type="term" value="C:acetolactate synthase complex"/>
    <property type="evidence" value="ECO:0007669"/>
    <property type="project" value="TreeGrafter"/>
</dbReference>
<reference evidence="5" key="1">
    <citation type="submission" date="2018-06" db="EMBL/GenBank/DDBJ databases">
        <authorList>
            <person name="Zhirakovskaya E."/>
        </authorList>
    </citation>
    <scope>NUCLEOTIDE SEQUENCE</scope>
</reference>
<dbReference type="PANTHER" id="PTHR18968">
    <property type="entry name" value="THIAMINE PYROPHOSPHATE ENZYMES"/>
    <property type="match status" value="1"/>
</dbReference>
<comment type="similarity">
    <text evidence="2">Belongs to the TPP enzyme family.</text>
</comment>
<dbReference type="Pfam" id="PF02775">
    <property type="entry name" value="TPP_enzyme_C"/>
    <property type="match status" value="1"/>
</dbReference>
<dbReference type="GO" id="GO:0003984">
    <property type="term" value="F:acetolactate synthase activity"/>
    <property type="evidence" value="ECO:0007669"/>
    <property type="project" value="TreeGrafter"/>
</dbReference>
<dbReference type="CDD" id="cd00568">
    <property type="entry name" value="TPP_enzymes"/>
    <property type="match status" value="1"/>
</dbReference>
<keyword evidence="3" id="KW-0786">Thiamine pyrophosphate</keyword>
<dbReference type="PROSITE" id="PS00187">
    <property type="entry name" value="TPP_ENZYMES"/>
    <property type="match status" value="1"/>
</dbReference>
<name>A0A3B0UAY9_9ZZZZ</name>
<evidence type="ECO:0000313" key="5">
    <source>
        <dbReference type="EMBL" id="VAW26240.1"/>
    </source>
</evidence>
<dbReference type="PANTHER" id="PTHR18968:SF13">
    <property type="entry name" value="ACETOLACTATE SYNTHASE CATALYTIC SUBUNIT, MITOCHONDRIAL"/>
    <property type="match status" value="1"/>
</dbReference>
<organism evidence="5">
    <name type="scientific">hydrothermal vent metagenome</name>
    <dbReference type="NCBI Taxonomy" id="652676"/>
    <lineage>
        <taxon>unclassified sequences</taxon>
        <taxon>metagenomes</taxon>
        <taxon>ecological metagenomes</taxon>
    </lineage>
</organism>
<evidence type="ECO:0000256" key="3">
    <source>
        <dbReference type="ARBA" id="ARBA00023052"/>
    </source>
</evidence>
<dbReference type="InterPro" id="IPR000399">
    <property type="entry name" value="TPP-bd_CS"/>
</dbReference>
<feature type="domain" description="Thiamine pyrophosphate enzyme TPP-binding" evidence="4">
    <location>
        <begin position="12"/>
        <end position="158"/>
    </location>
</feature>
<evidence type="ECO:0000259" key="4">
    <source>
        <dbReference type="Pfam" id="PF02775"/>
    </source>
</evidence>
<dbReference type="GO" id="GO:0009099">
    <property type="term" value="P:L-valine biosynthetic process"/>
    <property type="evidence" value="ECO:0007669"/>
    <property type="project" value="TreeGrafter"/>
</dbReference>
<sequence length="200" mass="22003">MQDDAMMVVDDGKHTFLAAELFPVFEPRQFISPTDFNCMGYCVPATIATKMANPERQVIGIVGDGAFQMTGLEAITAAAYEVPAVFFIFNDGELGQISQFQKIPLNRKTCSIIGKANFEGVAIATGAEYLALDNDDQIDEVIAKALDLSAKGKHVMVDINIDYSQKTMLTKGVVKVNLSRFTFKEKIRFLSRAAKRHLLG</sequence>
<dbReference type="InterPro" id="IPR011766">
    <property type="entry name" value="TPP_enzyme_TPP-bd"/>
</dbReference>
<dbReference type="GO" id="GO:0000287">
    <property type="term" value="F:magnesium ion binding"/>
    <property type="evidence" value="ECO:0007669"/>
    <property type="project" value="InterPro"/>
</dbReference>
<dbReference type="AlphaFoldDB" id="A0A3B0UAY9"/>
<dbReference type="GO" id="GO:0050660">
    <property type="term" value="F:flavin adenine dinucleotide binding"/>
    <property type="evidence" value="ECO:0007669"/>
    <property type="project" value="TreeGrafter"/>
</dbReference>
<dbReference type="SUPFAM" id="SSF52518">
    <property type="entry name" value="Thiamin diphosphate-binding fold (THDP-binding)"/>
    <property type="match status" value="1"/>
</dbReference>
<comment type="cofactor">
    <cofactor evidence="1">
        <name>thiamine diphosphate</name>
        <dbReference type="ChEBI" id="CHEBI:58937"/>
    </cofactor>
</comment>
<evidence type="ECO:0000256" key="1">
    <source>
        <dbReference type="ARBA" id="ARBA00001964"/>
    </source>
</evidence>
<dbReference type="InterPro" id="IPR029061">
    <property type="entry name" value="THDP-binding"/>
</dbReference>
<gene>
    <name evidence="5" type="ORF">MNBD_BACTEROID06-270</name>
</gene>
<dbReference type="GO" id="GO:0009097">
    <property type="term" value="P:isoleucine biosynthetic process"/>
    <property type="evidence" value="ECO:0007669"/>
    <property type="project" value="TreeGrafter"/>
</dbReference>
<evidence type="ECO:0000256" key="2">
    <source>
        <dbReference type="ARBA" id="ARBA00007812"/>
    </source>
</evidence>
<dbReference type="EMBL" id="UOES01000078">
    <property type="protein sequence ID" value="VAW26240.1"/>
    <property type="molecule type" value="Genomic_DNA"/>
</dbReference>
<dbReference type="InterPro" id="IPR045229">
    <property type="entry name" value="TPP_enz"/>
</dbReference>
<proteinExistence type="inferred from homology"/>
<dbReference type="Gene3D" id="3.40.50.970">
    <property type="match status" value="1"/>
</dbReference>
<protein>
    <submittedName>
        <fullName evidence="5">Thiamine pyrophosphate enzyme-like TPP binding protein</fullName>
    </submittedName>
</protein>
<accession>A0A3B0UAY9</accession>